<dbReference type="STRING" id="926561.GCA_000379025_00774"/>
<evidence type="ECO:0000313" key="4">
    <source>
        <dbReference type="Proteomes" id="UP000295832"/>
    </source>
</evidence>
<evidence type="ECO:0000259" key="2">
    <source>
        <dbReference type="PROSITE" id="PS51379"/>
    </source>
</evidence>
<gene>
    <name evidence="3" type="ORF">C7959_10644</name>
</gene>
<dbReference type="PROSITE" id="PS51379">
    <property type="entry name" value="4FE4S_FER_2"/>
    <property type="match status" value="2"/>
</dbReference>
<feature type="region of interest" description="Disordered" evidence="1">
    <location>
        <begin position="93"/>
        <end position="116"/>
    </location>
</feature>
<comment type="caution">
    <text evidence="3">The sequence shown here is derived from an EMBL/GenBank/DDBJ whole genome shotgun (WGS) entry which is preliminary data.</text>
</comment>
<dbReference type="EMBL" id="SOEG01000006">
    <property type="protein sequence ID" value="TDX52481.1"/>
    <property type="molecule type" value="Genomic_DNA"/>
</dbReference>
<evidence type="ECO:0000313" key="3">
    <source>
        <dbReference type="EMBL" id="TDX52481.1"/>
    </source>
</evidence>
<accession>A0A4R8GZY8</accession>
<dbReference type="Pfam" id="PF12837">
    <property type="entry name" value="Fer4_6"/>
    <property type="match status" value="1"/>
</dbReference>
<proteinExistence type="predicted"/>
<feature type="domain" description="4Fe-4S ferredoxin-type" evidence="2">
    <location>
        <begin position="5"/>
        <end position="34"/>
    </location>
</feature>
<dbReference type="AlphaFoldDB" id="A0A4R8GZY8"/>
<dbReference type="InterPro" id="IPR017896">
    <property type="entry name" value="4Fe4S_Fe-S-bd"/>
</dbReference>
<dbReference type="InterPro" id="IPR052911">
    <property type="entry name" value="Corrinoid_activation_enz"/>
</dbReference>
<dbReference type="Gene3D" id="3.30.70.20">
    <property type="match status" value="1"/>
</dbReference>
<organism evidence="3 4">
    <name type="scientific">Orenia marismortui</name>
    <dbReference type="NCBI Taxonomy" id="46469"/>
    <lineage>
        <taxon>Bacteria</taxon>
        <taxon>Bacillati</taxon>
        <taxon>Bacillota</taxon>
        <taxon>Clostridia</taxon>
        <taxon>Halanaerobiales</taxon>
        <taxon>Halobacteroidaceae</taxon>
        <taxon>Orenia</taxon>
    </lineage>
</organism>
<dbReference type="Proteomes" id="UP000295832">
    <property type="component" value="Unassembled WGS sequence"/>
</dbReference>
<evidence type="ECO:0000256" key="1">
    <source>
        <dbReference type="SAM" id="MobiDB-lite"/>
    </source>
</evidence>
<reference evidence="3 4" key="1">
    <citation type="submission" date="2019-03" db="EMBL/GenBank/DDBJ databases">
        <title>Subsurface microbial communities from deep shales in Ohio and West Virginia, USA.</title>
        <authorList>
            <person name="Wrighton K."/>
        </authorList>
    </citation>
    <scope>NUCLEOTIDE SEQUENCE [LARGE SCALE GENOMIC DNA]</scope>
    <source>
        <strain evidence="3 4">MSL 6dP</strain>
    </source>
</reference>
<dbReference type="SUPFAM" id="SSF54862">
    <property type="entry name" value="4Fe-4S ferredoxins"/>
    <property type="match status" value="1"/>
</dbReference>
<dbReference type="PANTHER" id="PTHR42895">
    <property type="entry name" value="IRON-SULFUR CLUSTER-BINDING PROTEIN-RELATED"/>
    <property type="match status" value="1"/>
</dbReference>
<keyword evidence="4" id="KW-1185">Reference proteome</keyword>
<name>A0A4R8GZY8_9FIRM</name>
<dbReference type="PANTHER" id="PTHR42895:SF1">
    <property type="entry name" value="IRON-SULFUR CLUSTER PROTEIN"/>
    <property type="match status" value="1"/>
</dbReference>
<dbReference type="RefSeq" id="WP_134115646.1">
    <property type="nucleotide sequence ID" value="NZ_SOEG01000006.1"/>
</dbReference>
<protein>
    <submittedName>
        <fullName evidence="3">4Fe-4S binding protein</fullName>
    </submittedName>
</protein>
<feature type="compositionally biased region" description="Polar residues" evidence="1">
    <location>
        <begin position="101"/>
        <end position="110"/>
    </location>
</feature>
<sequence>MATRQIIEIDEDKCNGCGLCVTGCHEGALQIVNGKAKLVNESFCDGFGDCIGECPTGALVITEREAKEFDLDATAEHVRTLRGEEAVEEMMEAQKEHEANNSDSPSNHSSGGCPGSRMRVMKKAKGGCPGKQMKVMDKDSEDNNNVEVQSELQQWPVQIHLVPPMAPYFKNADLLITADCVPIAYANYHQKLLKGKAVAMGCPKLDDGQAYVNKLTSIIANNDLNSITVARMEVPCCGGMVRIAEEAVRKAESDLEVEILTISIEGEVK</sequence>
<feature type="domain" description="4Fe-4S ferredoxin-type" evidence="2">
    <location>
        <begin position="35"/>
        <end position="64"/>
    </location>
</feature>